<dbReference type="GO" id="GO:0005524">
    <property type="term" value="F:ATP binding"/>
    <property type="evidence" value="ECO:0007669"/>
    <property type="project" value="UniProtKB-UniRule"/>
</dbReference>
<accession>A0A1I1I4F3</accession>
<dbReference type="InterPro" id="IPR027417">
    <property type="entry name" value="P-loop_NTPase"/>
</dbReference>
<organism evidence="3 4">
    <name type="scientific">Ruminococcus albus</name>
    <dbReference type="NCBI Taxonomy" id="1264"/>
    <lineage>
        <taxon>Bacteria</taxon>
        <taxon>Bacillati</taxon>
        <taxon>Bacillota</taxon>
        <taxon>Clostridia</taxon>
        <taxon>Eubacteriales</taxon>
        <taxon>Oscillospiraceae</taxon>
        <taxon>Ruminococcus</taxon>
    </lineage>
</organism>
<dbReference type="PROSITE" id="PS50901">
    <property type="entry name" value="FTSK"/>
    <property type="match status" value="1"/>
</dbReference>
<sequence>MTEKLAMGIYDDLDQQIQPILYIDPVLSNIIVFGGHMSGKTTFLKTLLVRLHENGPEAPKRDIYVLDFGGNLGEYRDLGRVAACFDSSSEENVRRVFKTIESRLEENSKNLFSKQFAEIYGRDENSPPHIMLFIDNVTSFLADDRYEAYHDLLLRFCRDGLSKGLTVVFTANDVSGGLGRYMGSFNRKFALPGSADKYIDIFGMKVNEPMGNAGRGVTIIDGKPRECQIFLPFMDEEKGLAALNERCRTLGIETEKLVAFRGALTEENFFEYLSTRYDISDDPNKDEYVVGLDYYEHLPVSVDFNEIHSIAIYGKKKFGKTNLLKLLLDSVRKSHSDHRFVYFDDGRKQLEELYNNDKGSNKFYVTNIEQLYDLLDSEGYAAKMGAGGINKNFTEKDTPPTIFILQNKMLFQAAGAQLLKQVFPKMIARAEEKNYWFIFSDVRKISNNDRDAESSLNTGIAVAFLLDSIADFVTDRGNRSVFGEMDPKELKSEYARCELGDGYFYDIESDDLKKLKFLKAE</sequence>
<dbReference type="RefSeq" id="WP_074960876.1">
    <property type="nucleotide sequence ID" value="NZ_FOKQ01000010.1"/>
</dbReference>
<name>A0A1I1I4F3_RUMAL</name>
<evidence type="ECO:0000313" key="4">
    <source>
        <dbReference type="Proteomes" id="UP000182192"/>
    </source>
</evidence>
<dbReference type="OrthoDB" id="9807790at2"/>
<dbReference type="EMBL" id="FOKQ01000010">
    <property type="protein sequence ID" value="SFC28573.1"/>
    <property type="molecule type" value="Genomic_DNA"/>
</dbReference>
<proteinExistence type="predicted"/>
<keyword evidence="1" id="KW-0547">Nucleotide-binding</keyword>
<gene>
    <name evidence="3" type="ORF">SAMN02910406_01446</name>
</gene>
<dbReference type="Pfam" id="PF01580">
    <property type="entry name" value="FtsK_SpoIIIE"/>
    <property type="match status" value="1"/>
</dbReference>
<reference evidence="3 4" key="1">
    <citation type="submission" date="2016-10" db="EMBL/GenBank/DDBJ databases">
        <authorList>
            <person name="de Groot N.N."/>
        </authorList>
    </citation>
    <scope>NUCLEOTIDE SEQUENCE [LARGE SCALE GENOMIC DNA]</scope>
    <source>
        <strain evidence="3 4">AR67</strain>
    </source>
</reference>
<dbReference type="SUPFAM" id="SSF52540">
    <property type="entry name" value="P-loop containing nucleoside triphosphate hydrolases"/>
    <property type="match status" value="1"/>
</dbReference>
<dbReference type="Proteomes" id="UP000182192">
    <property type="component" value="Unassembled WGS sequence"/>
</dbReference>
<dbReference type="AlphaFoldDB" id="A0A1I1I4F3"/>
<dbReference type="InterPro" id="IPR002543">
    <property type="entry name" value="FtsK_dom"/>
</dbReference>
<keyword evidence="1" id="KW-0067">ATP-binding</keyword>
<evidence type="ECO:0000313" key="3">
    <source>
        <dbReference type="EMBL" id="SFC28573.1"/>
    </source>
</evidence>
<evidence type="ECO:0000259" key="2">
    <source>
        <dbReference type="PROSITE" id="PS50901"/>
    </source>
</evidence>
<feature type="binding site" evidence="1">
    <location>
        <begin position="34"/>
        <end position="41"/>
    </location>
    <ligand>
        <name>ATP</name>
        <dbReference type="ChEBI" id="CHEBI:30616"/>
    </ligand>
</feature>
<protein>
    <submittedName>
        <fullName evidence="3">FtsK/SpoIIIE family protein</fullName>
    </submittedName>
</protein>
<feature type="domain" description="FtsK" evidence="2">
    <location>
        <begin position="17"/>
        <end position="200"/>
    </location>
</feature>
<evidence type="ECO:0000256" key="1">
    <source>
        <dbReference type="PROSITE-ProRule" id="PRU00289"/>
    </source>
</evidence>
<dbReference type="Gene3D" id="3.40.50.300">
    <property type="entry name" value="P-loop containing nucleotide triphosphate hydrolases"/>
    <property type="match status" value="1"/>
</dbReference>
<dbReference type="GO" id="GO:0003677">
    <property type="term" value="F:DNA binding"/>
    <property type="evidence" value="ECO:0007669"/>
    <property type="project" value="InterPro"/>
</dbReference>